<name>A0A0A8WZW9_MESS1</name>
<keyword evidence="1" id="KW-0143">Chaperone</keyword>
<sequence>MVTMQTDSLISKRAEIYRLLSLMYKEPGEDLSLFVHLLKESLKETDDEKLLEISDEMNGIFADESQSLTDYEIEYARLFVGPFKLMAPPYSSIYLEDKWEVMGRSTQTIESFYQRGGLCIQAMTSKPADHICIQFEFMYYLNFKLIETGDLDYVELQKEFLYKILTHWVPKFNDAIQEHADLAIYKHLGNLTERFIQLDYSSL</sequence>
<accession>A0A0A8WZW9</accession>
<keyword evidence="3" id="KW-1185">Reference proteome</keyword>
<organism evidence="2 3">
    <name type="scientific">Mesobacillus selenatarsenatis (strain DSM 18680 / JCM 14380 / FERM P-15431 / SF-1)</name>
    <dbReference type="NCBI Taxonomy" id="1321606"/>
    <lineage>
        <taxon>Bacteria</taxon>
        <taxon>Bacillati</taxon>
        <taxon>Bacillota</taxon>
        <taxon>Bacilli</taxon>
        <taxon>Bacillales</taxon>
        <taxon>Bacillaceae</taxon>
        <taxon>Mesobacillus</taxon>
    </lineage>
</organism>
<dbReference type="EMBL" id="BASE01000009">
    <property type="protein sequence ID" value="GAM12302.1"/>
    <property type="molecule type" value="Genomic_DNA"/>
</dbReference>
<evidence type="ECO:0000256" key="1">
    <source>
        <dbReference type="ARBA" id="ARBA00023186"/>
    </source>
</evidence>
<reference evidence="2 3" key="1">
    <citation type="submission" date="2013-06" db="EMBL/GenBank/DDBJ databases">
        <title>Whole genome shotgun sequence of Bacillus selenatarsenatis SF-1.</title>
        <authorList>
            <person name="Kuroda M."/>
            <person name="Sei K."/>
            <person name="Yamashita M."/>
            <person name="Ike M."/>
        </authorList>
    </citation>
    <scope>NUCLEOTIDE SEQUENCE [LARGE SCALE GENOMIC DNA]</scope>
    <source>
        <strain evidence="2 3">SF-1</strain>
    </source>
</reference>
<protein>
    <submittedName>
        <fullName evidence="2">Respiratory arsenate reductase cytoplasmic chaperone</fullName>
    </submittedName>
</protein>
<dbReference type="InterPro" id="IPR050289">
    <property type="entry name" value="TorD/DmsD_chaperones"/>
</dbReference>
<evidence type="ECO:0000313" key="3">
    <source>
        <dbReference type="Proteomes" id="UP000031014"/>
    </source>
</evidence>
<dbReference type="AlphaFoldDB" id="A0A0A8WZW9"/>
<dbReference type="Gene3D" id="1.10.3480.10">
    <property type="entry name" value="TorD-like"/>
    <property type="match status" value="1"/>
</dbReference>
<dbReference type="PANTHER" id="PTHR34227:SF1">
    <property type="entry name" value="DIMETHYL SULFOXIDE REDUCTASE CHAPERONE-RELATED"/>
    <property type="match status" value="1"/>
</dbReference>
<dbReference type="InterPro" id="IPR036411">
    <property type="entry name" value="TorD-like_sf"/>
</dbReference>
<proteinExistence type="predicted"/>
<dbReference type="Proteomes" id="UP000031014">
    <property type="component" value="Unassembled WGS sequence"/>
</dbReference>
<dbReference type="PANTHER" id="PTHR34227">
    <property type="entry name" value="CHAPERONE PROTEIN YCDY"/>
    <property type="match status" value="1"/>
</dbReference>
<gene>
    <name evidence="2" type="ORF">SAMD00020551_0434</name>
</gene>
<dbReference type="STRING" id="1321606.SAMD00020551_0434"/>
<evidence type="ECO:0000313" key="2">
    <source>
        <dbReference type="EMBL" id="GAM12302.1"/>
    </source>
</evidence>
<dbReference type="InterPro" id="IPR020945">
    <property type="entry name" value="DMSO/NO3_reduct_chaperone"/>
</dbReference>
<dbReference type="RefSeq" id="WP_052442055.1">
    <property type="nucleotide sequence ID" value="NZ_BASE01000009.1"/>
</dbReference>
<comment type="caution">
    <text evidence="2">The sequence shown here is derived from an EMBL/GenBank/DDBJ whole genome shotgun (WGS) entry which is preliminary data.</text>
</comment>
<dbReference type="OrthoDB" id="9795302at2"/>
<dbReference type="SUPFAM" id="SSF89155">
    <property type="entry name" value="TorD-like"/>
    <property type="match status" value="1"/>
</dbReference>
<dbReference type="Pfam" id="PF02613">
    <property type="entry name" value="Nitrate_red_del"/>
    <property type="match status" value="1"/>
</dbReference>